<protein>
    <submittedName>
        <fullName evidence="2">Alpha/beta hydrolase</fullName>
    </submittedName>
</protein>
<gene>
    <name evidence="2" type="ORF">ULMS_25030</name>
</gene>
<evidence type="ECO:0000259" key="1">
    <source>
        <dbReference type="Pfam" id="PF00561"/>
    </source>
</evidence>
<dbReference type="Proteomes" id="UP000326994">
    <property type="component" value="Unassembled WGS sequence"/>
</dbReference>
<evidence type="ECO:0000313" key="2">
    <source>
        <dbReference type="EMBL" id="GEQ86995.1"/>
    </source>
</evidence>
<keyword evidence="3" id="KW-1185">Reference proteome</keyword>
<dbReference type="SUPFAM" id="SSF53474">
    <property type="entry name" value="alpha/beta-Hydrolases"/>
    <property type="match status" value="1"/>
</dbReference>
<name>A0A5J4G2W1_9FLAO</name>
<dbReference type="PANTHER" id="PTHR43689">
    <property type="entry name" value="HYDROLASE"/>
    <property type="match status" value="1"/>
</dbReference>
<sequence>MSCTSLQYRKPDIKIIDEFKKKGVSSEMYYYQKDELNINIRVQKVKLSDQDINVVFFHGSPSSLTAWQEYMGDPALGKAANLFAIDRPGYGYSNFGKAMPSIEEQAVLINAVVKDLKLDNIITIGTSYGGSLAARLAVLNKNVKGVILLSAAMDPIQEKDIWASRFTRWWLTRWIVPTGYRVAGDEKKVHSFELKKIEKDWNNLKTPVLHLHGSDDNVVPVGNLKYTDSIFPNSTIKLIPKIGHNLAWERIDIVKPEILKFIDTVFN</sequence>
<organism evidence="2 3">
    <name type="scientific">Patiriisocius marinistellae</name>
    <dbReference type="NCBI Taxonomy" id="2494560"/>
    <lineage>
        <taxon>Bacteria</taxon>
        <taxon>Pseudomonadati</taxon>
        <taxon>Bacteroidota</taxon>
        <taxon>Flavobacteriia</taxon>
        <taxon>Flavobacteriales</taxon>
        <taxon>Flavobacteriaceae</taxon>
        <taxon>Patiriisocius</taxon>
    </lineage>
</organism>
<dbReference type="InterPro" id="IPR000073">
    <property type="entry name" value="AB_hydrolase_1"/>
</dbReference>
<proteinExistence type="predicted"/>
<dbReference type="AlphaFoldDB" id="A0A5J4G2W1"/>
<dbReference type="GO" id="GO:0016787">
    <property type="term" value="F:hydrolase activity"/>
    <property type="evidence" value="ECO:0007669"/>
    <property type="project" value="UniProtKB-KW"/>
</dbReference>
<dbReference type="InterPro" id="IPR029058">
    <property type="entry name" value="AB_hydrolase_fold"/>
</dbReference>
<accession>A0A5J4G2W1</accession>
<dbReference type="PANTHER" id="PTHR43689:SF8">
    <property type="entry name" value="ALPHA_BETA-HYDROLASES SUPERFAMILY PROTEIN"/>
    <property type="match status" value="1"/>
</dbReference>
<dbReference type="Gene3D" id="3.40.50.1820">
    <property type="entry name" value="alpha/beta hydrolase"/>
    <property type="match status" value="1"/>
</dbReference>
<reference evidence="2 3" key="1">
    <citation type="submission" date="2019-08" db="EMBL/GenBank/DDBJ databases">
        <title>Ulvibacter marinistellae sp. nov., isolated from a starfish, Patiria pectinifera.</title>
        <authorList>
            <person name="Kawano K."/>
            <person name="Ushijima N."/>
            <person name="Kihara M."/>
            <person name="Itoh H."/>
        </authorList>
    </citation>
    <scope>NUCLEOTIDE SEQUENCE [LARGE SCALE GENOMIC DNA]</scope>
    <source>
        <strain evidence="2 3">KK4</strain>
    </source>
</reference>
<dbReference type="EMBL" id="BKCF01000005">
    <property type="protein sequence ID" value="GEQ86995.1"/>
    <property type="molecule type" value="Genomic_DNA"/>
</dbReference>
<comment type="caution">
    <text evidence="2">The sequence shown here is derived from an EMBL/GenBank/DDBJ whole genome shotgun (WGS) entry which is preliminary data.</text>
</comment>
<dbReference type="Pfam" id="PF00561">
    <property type="entry name" value="Abhydrolase_1"/>
    <property type="match status" value="1"/>
</dbReference>
<feature type="domain" description="AB hydrolase-1" evidence="1">
    <location>
        <begin position="54"/>
        <end position="170"/>
    </location>
</feature>
<keyword evidence="2" id="KW-0378">Hydrolase</keyword>
<evidence type="ECO:0000313" key="3">
    <source>
        <dbReference type="Proteomes" id="UP000326994"/>
    </source>
</evidence>